<accession>A0A239EXN7</accession>
<evidence type="ECO:0000313" key="3">
    <source>
        <dbReference type="Proteomes" id="UP000198284"/>
    </source>
</evidence>
<keyword evidence="1" id="KW-0812">Transmembrane</keyword>
<feature type="transmembrane region" description="Helical" evidence="1">
    <location>
        <begin position="62"/>
        <end position="82"/>
    </location>
</feature>
<proteinExistence type="predicted"/>
<dbReference type="OrthoDB" id="8775484at2"/>
<dbReference type="EMBL" id="FZOT01000003">
    <property type="protein sequence ID" value="SNS49375.1"/>
    <property type="molecule type" value="Genomic_DNA"/>
</dbReference>
<keyword evidence="1" id="KW-0472">Membrane</keyword>
<protein>
    <recommendedName>
        <fullName evidence="4">DUF1269 domain-containing protein</fullName>
    </recommendedName>
</protein>
<gene>
    <name evidence="2" type="ORF">SAMN06265795_10369</name>
</gene>
<organism evidence="2 3">
    <name type="scientific">Noviherbaspirillum humi</name>
    <dbReference type="NCBI Taxonomy" id="1688639"/>
    <lineage>
        <taxon>Bacteria</taxon>
        <taxon>Pseudomonadati</taxon>
        <taxon>Pseudomonadota</taxon>
        <taxon>Betaproteobacteria</taxon>
        <taxon>Burkholderiales</taxon>
        <taxon>Oxalobacteraceae</taxon>
        <taxon>Noviherbaspirillum</taxon>
    </lineage>
</organism>
<feature type="transmembrane region" description="Helical" evidence="1">
    <location>
        <begin position="88"/>
        <end position="113"/>
    </location>
</feature>
<evidence type="ECO:0000313" key="2">
    <source>
        <dbReference type="EMBL" id="SNS49375.1"/>
    </source>
</evidence>
<dbReference type="RefSeq" id="WP_089398839.1">
    <property type="nucleotide sequence ID" value="NZ_FZOT01000003.1"/>
</dbReference>
<sequence>MRHRLYYLLPDMASARRVLDDMLLNRVEVRYLHFISHREELGPDLPEASFLYKTDVVHGAQAGMLVGAVLGVVLAAAAASYFSPESPAPLAILITLVCTLFGAWSASMVAAALPNSRLKAFYPDLERGRILLIADVPARRVADIEKTMAERHPDIRFGGEAPEVPVFP</sequence>
<keyword evidence="1" id="KW-1133">Transmembrane helix</keyword>
<name>A0A239EXN7_9BURK</name>
<dbReference type="Proteomes" id="UP000198284">
    <property type="component" value="Unassembled WGS sequence"/>
</dbReference>
<evidence type="ECO:0008006" key="4">
    <source>
        <dbReference type="Google" id="ProtNLM"/>
    </source>
</evidence>
<reference evidence="2 3" key="1">
    <citation type="submission" date="2017-06" db="EMBL/GenBank/DDBJ databases">
        <authorList>
            <person name="Kim H.J."/>
            <person name="Triplett B.A."/>
        </authorList>
    </citation>
    <scope>NUCLEOTIDE SEQUENCE [LARGE SCALE GENOMIC DNA]</scope>
    <source>
        <strain evidence="2 3">U15</strain>
    </source>
</reference>
<dbReference type="AlphaFoldDB" id="A0A239EXN7"/>
<evidence type="ECO:0000256" key="1">
    <source>
        <dbReference type="SAM" id="Phobius"/>
    </source>
</evidence>
<keyword evidence="3" id="KW-1185">Reference proteome</keyword>